<evidence type="ECO:0000256" key="7">
    <source>
        <dbReference type="ARBA" id="ARBA00022792"/>
    </source>
</evidence>
<evidence type="ECO:0000259" key="17">
    <source>
        <dbReference type="Pfam" id="PF02823"/>
    </source>
</evidence>
<organism evidence="19 20">
    <name type="scientific">Botryosphaeria parva (strain UCR-NP2)</name>
    <name type="common">Grapevine canker fungus</name>
    <name type="synonym">Neofusicoccum parvum</name>
    <dbReference type="NCBI Taxonomy" id="1287680"/>
    <lineage>
        <taxon>Eukaryota</taxon>
        <taxon>Fungi</taxon>
        <taxon>Dikarya</taxon>
        <taxon>Ascomycota</taxon>
        <taxon>Pezizomycotina</taxon>
        <taxon>Dothideomycetes</taxon>
        <taxon>Dothideomycetes incertae sedis</taxon>
        <taxon>Botryosphaeriales</taxon>
        <taxon>Botryosphaeriaceae</taxon>
        <taxon>Neofusicoccum</taxon>
    </lineage>
</organism>
<dbReference type="GO" id="GO:0052689">
    <property type="term" value="F:carboxylic ester hydrolase activity"/>
    <property type="evidence" value="ECO:0007669"/>
    <property type="project" value="UniProtKB-KW"/>
</dbReference>
<evidence type="ECO:0000256" key="1">
    <source>
        <dbReference type="ARBA" id="ARBA00004273"/>
    </source>
</evidence>
<dbReference type="HAMAP" id="MF_00530">
    <property type="entry name" value="ATP_synth_epsil_bac"/>
    <property type="match status" value="1"/>
</dbReference>
<protein>
    <recommendedName>
        <fullName evidence="16">Carboxylic ester hydrolase</fullName>
        <ecNumber evidence="16">3.1.1.-</ecNumber>
    </recommendedName>
</protein>
<dbReference type="KEGG" id="npa:UCRNP2_10283"/>
<accession>R1GB13</accession>
<evidence type="ECO:0000256" key="12">
    <source>
        <dbReference type="ARBA" id="ARBA00023136"/>
    </source>
</evidence>
<evidence type="ECO:0000256" key="9">
    <source>
        <dbReference type="ARBA" id="ARBA00022946"/>
    </source>
</evidence>
<evidence type="ECO:0000256" key="11">
    <source>
        <dbReference type="ARBA" id="ARBA00023128"/>
    </source>
</evidence>
<dbReference type="Pfam" id="PF02823">
    <property type="entry name" value="ATP-synt_DE_N"/>
    <property type="match status" value="1"/>
</dbReference>
<keyword evidence="15" id="KW-0066">ATP synthesis</keyword>
<dbReference type="STRING" id="1287680.R1GB13"/>
<feature type="domain" description="F1F0-ATP synthase subunit delta C-terminal" evidence="18">
    <location>
        <begin position="344"/>
        <end position="384"/>
    </location>
</feature>
<dbReference type="CDD" id="cd12152">
    <property type="entry name" value="F1-ATPase_delta"/>
    <property type="match status" value="1"/>
</dbReference>
<keyword evidence="3" id="KW-0813">Transport</keyword>
<dbReference type="InterPro" id="IPR036771">
    <property type="entry name" value="ATPsynth_dsu/esu_N"/>
</dbReference>
<dbReference type="PANTHER" id="PTHR13822:SF7">
    <property type="entry name" value="ATP SYNTHASE SUBUNIT DELTA, MITOCHONDRIAL"/>
    <property type="match status" value="1"/>
</dbReference>
<keyword evidence="12" id="KW-0472">Membrane</keyword>
<evidence type="ECO:0000313" key="20">
    <source>
        <dbReference type="Proteomes" id="UP000013521"/>
    </source>
</evidence>
<evidence type="ECO:0000256" key="8">
    <source>
        <dbReference type="ARBA" id="ARBA00022801"/>
    </source>
</evidence>
<evidence type="ECO:0000256" key="10">
    <source>
        <dbReference type="ARBA" id="ARBA00023065"/>
    </source>
</evidence>
<evidence type="ECO:0000256" key="5">
    <source>
        <dbReference type="ARBA" id="ARBA00022729"/>
    </source>
</evidence>
<evidence type="ECO:0000259" key="18">
    <source>
        <dbReference type="Pfam" id="PF21334"/>
    </source>
</evidence>
<evidence type="ECO:0000256" key="16">
    <source>
        <dbReference type="RuleBase" id="RU361238"/>
    </source>
</evidence>
<evidence type="ECO:0000256" key="13">
    <source>
        <dbReference type="ARBA" id="ARBA00023157"/>
    </source>
</evidence>
<dbReference type="FunFam" id="2.60.15.10:FF:000003">
    <property type="entry name" value="ATP synthase subunit delta, mitochondrial"/>
    <property type="match status" value="1"/>
</dbReference>
<dbReference type="Proteomes" id="UP000013521">
    <property type="component" value="Unassembled WGS sequence"/>
</dbReference>
<name>R1GB13_BOTPV</name>
<evidence type="ECO:0000256" key="14">
    <source>
        <dbReference type="ARBA" id="ARBA00023196"/>
    </source>
</evidence>
<dbReference type="Pfam" id="PF07519">
    <property type="entry name" value="Tannase"/>
    <property type="match status" value="2"/>
</dbReference>
<evidence type="ECO:0000256" key="6">
    <source>
        <dbReference type="ARBA" id="ARBA00022781"/>
    </source>
</evidence>
<dbReference type="EMBL" id="KB916918">
    <property type="protein sequence ID" value="EOD43034.1"/>
    <property type="molecule type" value="Genomic_DNA"/>
</dbReference>
<keyword evidence="11" id="KW-0496">Mitochondrion</keyword>
<gene>
    <name evidence="19" type="ORF">UCRNP2_10283</name>
</gene>
<keyword evidence="8 16" id="KW-0378">Hydrolase</keyword>
<dbReference type="PANTHER" id="PTHR13822">
    <property type="entry name" value="ATP SYNTHASE DELTA/EPSILON CHAIN"/>
    <property type="match status" value="1"/>
</dbReference>
<comment type="similarity">
    <text evidence="2">Belongs to the ATPase epsilon chain family.</text>
</comment>
<dbReference type="eggNOG" id="KOG1758">
    <property type="taxonomic scope" value="Eukaryota"/>
</dbReference>
<dbReference type="InterPro" id="IPR020546">
    <property type="entry name" value="ATP_synth_F1_dsu/esu_N"/>
</dbReference>
<dbReference type="GO" id="GO:0046933">
    <property type="term" value="F:proton-transporting ATP synthase activity, rotational mechanism"/>
    <property type="evidence" value="ECO:0007669"/>
    <property type="project" value="InterPro"/>
</dbReference>
<keyword evidence="7" id="KW-0999">Mitochondrion inner membrane</keyword>
<feature type="domain" description="ATP synthase F1 complex delta/epsilon subunit N-terminal" evidence="17">
    <location>
        <begin position="258"/>
        <end position="333"/>
    </location>
</feature>
<keyword evidence="5" id="KW-0732">Signal</keyword>
<sequence length="387" mass="41694">MLDYLNEGFAVAGGDSGHLASENNDGDGAPNTYLPYLHDRDQVLAWIHNSIALFTPPAREFVKAYYGRDAAYSYYYGFSVGSETEWAQGQEGSLAEAFSIPILQNLVYDNLSYDSSTFDWGSNIDDVDDNAGVFIDETSTDLTAFREAGGKMLVSQGWADPYNAATLPIEYLEQLQSFFGGDVSDFFNVFMVPGGGHCGGASSYPSVPAKHRVIAALQAWVELGIKPETAVRAARPAAFRAPIAQRRGYAEAAADKIKLTLALPHQTIFKSSEVVQVNLSSESGDMGVLANHVPSIEQLKPGLIEVIAEQGGSKQWFASGGFAIVQPDNQLSVNAVEAYPLEDFSIENVRNQIAEAQKVASGSGSEVDIAEAQIELEVLESLQAALK</sequence>
<evidence type="ECO:0000256" key="3">
    <source>
        <dbReference type="ARBA" id="ARBA00022448"/>
    </source>
</evidence>
<dbReference type="InterPro" id="IPR011118">
    <property type="entry name" value="Tannase/feruloyl_esterase"/>
</dbReference>
<keyword evidence="6" id="KW-0375">Hydrogen ion transport</keyword>
<dbReference type="InterPro" id="IPR001469">
    <property type="entry name" value="ATP_synth_F1_dsu/esu"/>
</dbReference>
<dbReference type="Gene3D" id="6.10.140.880">
    <property type="match status" value="1"/>
</dbReference>
<comment type="subcellular location">
    <subcellularLocation>
        <location evidence="1">Mitochondrion inner membrane</location>
    </subcellularLocation>
</comment>
<evidence type="ECO:0000256" key="2">
    <source>
        <dbReference type="ARBA" id="ARBA00005712"/>
    </source>
</evidence>
<dbReference type="OrthoDB" id="270171at2759"/>
<evidence type="ECO:0000313" key="19">
    <source>
        <dbReference type="EMBL" id="EOD43034.1"/>
    </source>
</evidence>
<comment type="similarity">
    <text evidence="16">Belongs to the tannase family.</text>
</comment>
<dbReference type="GO" id="GO:0005743">
    <property type="term" value="C:mitochondrial inner membrane"/>
    <property type="evidence" value="ECO:0007669"/>
    <property type="project" value="UniProtKB-SubCell"/>
</dbReference>
<dbReference type="Pfam" id="PF21334">
    <property type="entry name" value="ATPD_C_fung"/>
    <property type="match status" value="1"/>
</dbReference>
<dbReference type="HOGENOM" id="CLU_713698_0_0_1"/>
<dbReference type="EC" id="3.1.1.-" evidence="16"/>
<keyword evidence="4" id="KW-0719">Serine esterase</keyword>
<reference evidence="20" key="1">
    <citation type="journal article" date="2013" name="Genome Announc.">
        <title>Draft genome sequence of Neofusicoccum parvum isolate UCR-NP2, a fungal vascular pathogen associated with grapevine cankers.</title>
        <authorList>
            <person name="Blanco-Ulate B."/>
            <person name="Rolshausen P."/>
            <person name="Cantu D."/>
        </authorList>
    </citation>
    <scope>NUCLEOTIDE SEQUENCE [LARGE SCALE GENOMIC DNA]</scope>
    <source>
        <strain evidence="20">UCR-NP2</strain>
    </source>
</reference>
<dbReference type="InterPro" id="IPR048938">
    <property type="entry name" value="ATPD_C_fung"/>
</dbReference>
<dbReference type="GO" id="GO:0045259">
    <property type="term" value="C:proton-transporting ATP synthase complex"/>
    <property type="evidence" value="ECO:0007669"/>
    <property type="project" value="UniProtKB-KW"/>
</dbReference>
<evidence type="ECO:0000256" key="4">
    <source>
        <dbReference type="ARBA" id="ARBA00022487"/>
    </source>
</evidence>
<dbReference type="Gene3D" id="2.60.15.10">
    <property type="entry name" value="F0F1 ATP synthase delta/epsilon subunit, N-terminal"/>
    <property type="match status" value="1"/>
</dbReference>
<keyword evidence="10" id="KW-0406">Ion transport</keyword>
<evidence type="ECO:0000256" key="15">
    <source>
        <dbReference type="ARBA" id="ARBA00023310"/>
    </source>
</evidence>
<keyword evidence="9" id="KW-0809">Transit peptide</keyword>
<proteinExistence type="inferred from homology"/>
<keyword evidence="13" id="KW-1015">Disulfide bond</keyword>
<dbReference type="SUPFAM" id="SSF51344">
    <property type="entry name" value="Epsilon subunit of F1F0-ATP synthase N-terminal domain"/>
    <property type="match status" value="1"/>
</dbReference>
<keyword evidence="14" id="KW-0139">CF(1)</keyword>
<dbReference type="AlphaFoldDB" id="R1GB13"/>